<dbReference type="Gene3D" id="1.25.40.10">
    <property type="entry name" value="Tetratricopeptide repeat domain"/>
    <property type="match status" value="1"/>
</dbReference>
<organism evidence="3 4">
    <name type="scientific">Clitoria ternatea</name>
    <name type="common">Butterfly pea</name>
    <dbReference type="NCBI Taxonomy" id="43366"/>
    <lineage>
        <taxon>Eukaryota</taxon>
        <taxon>Viridiplantae</taxon>
        <taxon>Streptophyta</taxon>
        <taxon>Embryophyta</taxon>
        <taxon>Tracheophyta</taxon>
        <taxon>Spermatophyta</taxon>
        <taxon>Magnoliopsida</taxon>
        <taxon>eudicotyledons</taxon>
        <taxon>Gunneridae</taxon>
        <taxon>Pentapetalae</taxon>
        <taxon>rosids</taxon>
        <taxon>fabids</taxon>
        <taxon>Fabales</taxon>
        <taxon>Fabaceae</taxon>
        <taxon>Papilionoideae</taxon>
        <taxon>50 kb inversion clade</taxon>
        <taxon>NPAAA clade</taxon>
        <taxon>indigoferoid/millettioid clade</taxon>
        <taxon>Phaseoleae</taxon>
        <taxon>Clitoria</taxon>
    </lineage>
</organism>
<evidence type="ECO:0000313" key="3">
    <source>
        <dbReference type="EMBL" id="KAK7301787.1"/>
    </source>
</evidence>
<dbReference type="InterPro" id="IPR050421">
    <property type="entry name" value="PPR"/>
</dbReference>
<keyword evidence="4" id="KW-1185">Reference proteome</keyword>
<dbReference type="InterPro" id="IPR011990">
    <property type="entry name" value="TPR-like_helical_dom_sf"/>
</dbReference>
<dbReference type="AlphaFoldDB" id="A0AAN9PLL2"/>
<evidence type="ECO:0000256" key="2">
    <source>
        <dbReference type="PROSITE-ProRule" id="PRU00708"/>
    </source>
</evidence>
<feature type="repeat" description="PPR" evidence="2">
    <location>
        <begin position="77"/>
        <end position="111"/>
    </location>
</feature>
<sequence length="126" mass="14241">MITAYASHPTTHPSALELFCHMLRFPTTPRPNHFIFPHVLKSCYESLVKTALVDSYSRVLGGLRCARKVFDELSERNVVSFTTMVSGYARVGDVDNALRLFNEMEERDVPCWNALIVGCTQNGLFN</sequence>
<evidence type="ECO:0000256" key="1">
    <source>
        <dbReference type="ARBA" id="ARBA00022737"/>
    </source>
</evidence>
<dbReference type="PANTHER" id="PTHR47928:SF207">
    <property type="entry name" value="PENTATRICOPEPTIDE REPEAT-CONTAINING PROTEIN"/>
    <property type="match status" value="1"/>
</dbReference>
<dbReference type="PROSITE" id="PS51375">
    <property type="entry name" value="PPR"/>
    <property type="match status" value="1"/>
</dbReference>
<accession>A0AAN9PLL2</accession>
<dbReference type="InterPro" id="IPR002885">
    <property type="entry name" value="PPR_rpt"/>
</dbReference>
<dbReference type="Proteomes" id="UP001359559">
    <property type="component" value="Unassembled WGS sequence"/>
</dbReference>
<gene>
    <name evidence="3" type="ORF">RJT34_12662</name>
</gene>
<keyword evidence="1" id="KW-0677">Repeat</keyword>
<protein>
    <recommendedName>
        <fullName evidence="5">Pentatricopeptide repeat-containing protein</fullName>
    </recommendedName>
</protein>
<dbReference type="NCBIfam" id="TIGR00756">
    <property type="entry name" value="PPR"/>
    <property type="match status" value="1"/>
</dbReference>
<dbReference type="PANTHER" id="PTHR47928">
    <property type="entry name" value="REPEAT-CONTAINING PROTEIN, PUTATIVE-RELATED"/>
    <property type="match status" value="1"/>
</dbReference>
<proteinExistence type="predicted"/>
<evidence type="ECO:0008006" key="5">
    <source>
        <dbReference type="Google" id="ProtNLM"/>
    </source>
</evidence>
<dbReference type="Pfam" id="PF12854">
    <property type="entry name" value="PPR_1"/>
    <property type="match status" value="1"/>
</dbReference>
<name>A0AAN9PLL2_CLITE</name>
<dbReference type="EMBL" id="JAYKXN010000003">
    <property type="protein sequence ID" value="KAK7301787.1"/>
    <property type="molecule type" value="Genomic_DNA"/>
</dbReference>
<dbReference type="Pfam" id="PF01535">
    <property type="entry name" value="PPR"/>
    <property type="match status" value="1"/>
</dbReference>
<evidence type="ECO:0000313" key="4">
    <source>
        <dbReference type="Proteomes" id="UP001359559"/>
    </source>
</evidence>
<comment type="caution">
    <text evidence="3">The sequence shown here is derived from an EMBL/GenBank/DDBJ whole genome shotgun (WGS) entry which is preliminary data.</text>
</comment>
<reference evidence="3 4" key="1">
    <citation type="submission" date="2024-01" db="EMBL/GenBank/DDBJ databases">
        <title>The genomes of 5 underutilized Papilionoideae crops provide insights into root nodulation and disease resistance.</title>
        <authorList>
            <person name="Yuan L."/>
        </authorList>
    </citation>
    <scope>NUCLEOTIDE SEQUENCE [LARGE SCALE GENOMIC DNA]</scope>
    <source>
        <strain evidence="3">LY-2023</strain>
        <tissue evidence="3">Leaf</tissue>
    </source>
</reference>